<dbReference type="AlphaFoldDB" id="A0A366AXK9"/>
<gene>
    <name evidence="3" type="ORF">DR980_13625</name>
</gene>
<organism evidence="3 4">
    <name type="scientific">Flavobacterium psychrolimnae</name>
    <dbReference type="NCBI Taxonomy" id="249351"/>
    <lineage>
        <taxon>Bacteria</taxon>
        <taxon>Pseudomonadati</taxon>
        <taxon>Bacteroidota</taxon>
        <taxon>Flavobacteriia</taxon>
        <taxon>Flavobacteriales</taxon>
        <taxon>Flavobacteriaceae</taxon>
        <taxon>Flavobacterium</taxon>
    </lineage>
</organism>
<evidence type="ECO:0000313" key="3">
    <source>
        <dbReference type="EMBL" id="RBN49476.1"/>
    </source>
</evidence>
<keyword evidence="1" id="KW-0175">Coiled coil</keyword>
<reference evidence="3 4" key="1">
    <citation type="submission" date="2018-07" db="EMBL/GenBank/DDBJ databases">
        <title>Complete genome sequence of Flavobacterium psychrolimnae LMG 22018.</title>
        <authorList>
            <person name="Kim D.-U."/>
        </authorList>
    </citation>
    <scope>NUCLEOTIDE SEQUENCE [LARGE SCALE GENOMIC DNA]</scope>
    <source>
        <strain evidence="3 4">LMG 22018</strain>
    </source>
</reference>
<keyword evidence="4" id="KW-1185">Reference proteome</keyword>
<sequence>MSDKKKINSYCANCDNENKHSVLSEKDINRNSDDYHYLIKYMILECDGCGRISFRDEFVDFENAYPNDIGDWEPDITITTYPKKERVKNSLEYSFVLPEKIRTVYNEAINAFNANCLLLTGVAFRAVIEAVCIENNITGKDLAKKIDNLVRQKFITEKEAQRMHSIRFLGNDSVHEMSVPSEEKLLLVLSIVEHLLNNLYIIDYKLQNKLETIIGQFDEFEVLLNSKIKKLEKGNELPLAKFLEKSIRRLNGNISDFEEKLKEEIGNGNYKKLSIGKIDTFGNSPIKVQHFKII</sequence>
<proteinExistence type="predicted"/>
<evidence type="ECO:0000313" key="4">
    <source>
        <dbReference type="Proteomes" id="UP000253676"/>
    </source>
</evidence>
<evidence type="ECO:0000259" key="2">
    <source>
        <dbReference type="Pfam" id="PF13643"/>
    </source>
</evidence>
<dbReference type="Pfam" id="PF13643">
    <property type="entry name" value="DUF4145"/>
    <property type="match status" value="1"/>
</dbReference>
<accession>A0A366AXK9</accession>
<dbReference type="OrthoDB" id="6402073at2"/>
<feature type="coiled-coil region" evidence="1">
    <location>
        <begin position="240"/>
        <end position="267"/>
    </location>
</feature>
<protein>
    <recommendedName>
        <fullName evidence="2">DUF4145 domain-containing protein</fullName>
    </recommendedName>
</protein>
<dbReference type="EMBL" id="QNUX01000013">
    <property type="protein sequence ID" value="RBN49476.1"/>
    <property type="molecule type" value="Genomic_DNA"/>
</dbReference>
<evidence type="ECO:0000256" key="1">
    <source>
        <dbReference type="SAM" id="Coils"/>
    </source>
</evidence>
<name>A0A366AXK9_9FLAO</name>
<feature type="domain" description="DUF4145" evidence="2">
    <location>
        <begin position="106"/>
        <end position="193"/>
    </location>
</feature>
<dbReference type="Proteomes" id="UP000253676">
    <property type="component" value="Unassembled WGS sequence"/>
</dbReference>
<comment type="caution">
    <text evidence="3">The sequence shown here is derived from an EMBL/GenBank/DDBJ whole genome shotgun (WGS) entry which is preliminary data.</text>
</comment>
<dbReference type="RefSeq" id="WP_113637059.1">
    <property type="nucleotide sequence ID" value="NZ_QNUX01000013.1"/>
</dbReference>
<dbReference type="InterPro" id="IPR025285">
    <property type="entry name" value="DUF4145"/>
</dbReference>